<dbReference type="PROSITE" id="PS51367">
    <property type="entry name" value="THAUMATIN_2"/>
    <property type="match status" value="1"/>
</dbReference>
<proteinExistence type="predicted"/>
<dbReference type="InterPro" id="IPR017949">
    <property type="entry name" value="Thaumatin_CS"/>
</dbReference>
<feature type="disulfide bond" evidence="2">
    <location>
        <begin position="82"/>
        <end position="92"/>
    </location>
</feature>
<dbReference type="InterPro" id="IPR001938">
    <property type="entry name" value="Thaumatin"/>
</dbReference>
<keyword evidence="1 3" id="KW-0732">Signal</keyword>
<dbReference type="AlphaFoldDB" id="S8DHZ9"/>
<comment type="caution">
    <text evidence="4">The sequence shown here is derived from an EMBL/GenBank/DDBJ whole genome shotgun (WGS) entry which is preliminary data.</text>
</comment>
<feature type="disulfide bond" evidence="2">
    <location>
        <begin position="167"/>
        <end position="184"/>
    </location>
</feature>
<feature type="non-terminal residue" evidence="4">
    <location>
        <position position="227"/>
    </location>
</feature>
<dbReference type="PIRSF" id="PIRSF002703">
    <property type="entry name" value="Thaumatin"/>
    <property type="match status" value="1"/>
</dbReference>
<dbReference type="OrthoDB" id="430315at2759"/>
<sequence length="227" mass="23599">SPFVGFFNIGILFIFVFADGGGGGGVQLEIVNACDHPIWPAILPTSGHPSLADGGFFLPSGRSSILYPPAFWSGRIWARLGCKFDRAGNGRCVTGDCGGRLLCGSVAGQPPATLVEMTLGTPSNPATHFYDVSLVDGFNVPASMIPAGGSGGDCGVAACEADLNESCPSNMAVVGEGGKEVVGCRSACLVTEEDRDCCRGEYGTPAACRPSVYGYFFKKICPRAYSY</sequence>
<evidence type="ECO:0000256" key="2">
    <source>
        <dbReference type="PIRSR" id="PIRSR002703-1"/>
    </source>
</evidence>
<keyword evidence="5" id="KW-1185">Reference proteome</keyword>
<dbReference type="Proteomes" id="UP000015453">
    <property type="component" value="Unassembled WGS sequence"/>
</dbReference>
<reference evidence="4 5" key="1">
    <citation type="journal article" date="2013" name="BMC Genomics">
        <title>The miniature genome of a carnivorous plant Genlisea aurea contains a low number of genes and short non-coding sequences.</title>
        <authorList>
            <person name="Leushkin E.V."/>
            <person name="Sutormin R.A."/>
            <person name="Nabieva E.R."/>
            <person name="Penin A.A."/>
            <person name="Kondrashov A.S."/>
            <person name="Logacheva M.D."/>
        </authorList>
    </citation>
    <scope>NUCLEOTIDE SEQUENCE [LARGE SCALE GENOMIC DNA]</scope>
</reference>
<feature type="chain" id="PRO_5004549649" description="Thaumatin-like protein" evidence="3">
    <location>
        <begin position="19"/>
        <end position="227"/>
    </location>
</feature>
<dbReference type="PRINTS" id="PR00347">
    <property type="entry name" value="THAUMATIN"/>
</dbReference>
<dbReference type="PANTHER" id="PTHR31048">
    <property type="entry name" value="OS03G0233200 PROTEIN"/>
    <property type="match status" value="1"/>
</dbReference>
<feature type="disulfide bond" evidence="2">
    <location>
        <begin position="97"/>
        <end position="103"/>
    </location>
</feature>
<feature type="disulfide bond" evidence="2">
    <location>
        <begin position="198"/>
        <end position="208"/>
    </location>
</feature>
<keyword evidence="2" id="KW-1015">Disulfide bond</keyword>
<feature type="non-terminal residue" evidence="4">
    <location>
        <position position="1"/>
    </location>
</feature>
<evidence type="ECO:0000313" key="5">
    <source>
        <dbReference type="Proteomes" id="UP000015453"/>
    </source>
</evidence>
<dbReference type="PROSITE" id="PS00316">
    <property type="entry name" value="THAUMATIN_1"/>
    <property type="match status" value="1"/>
</dbReference>
<accession>S8DHZ9</accession>
<feature type="signal peptide" evidence="3">
    <location>
        <begin position="1"/>
        <end position="18"/>
    </location>
</feature>
<organism evidence="4 5">
    <name type="scientific">Genlisea aurea</name>
    <dbReference type="NCBI Taxonomy" id="192259"/>
    <lineage>
        <taxon>Eukaryota</taxon>
        <taxon>Viridiplantae</taxon>
        <taxon>Streptophyta</taxon>
        <taxon>Embryophyta</taxon>
        <taxon>Tracheophyta</taxon>
        <taxon>Spermatophyta</taxon>
        <taxon>Magnoliopsida</taxon>
        <taxon>eudicotyledons</taxon>
        <taxon>Gunneridae</taxon>
        <taxon>Pentapetalae</taxon>
        <taxon>asterids</taxon>
        <taxon>lamiids</taxon>
        <taxon>Lamiales</taxon>
        <taxon>Lentibulariaceae</taxon>
        <taxon>Genlisea</taxon>
    </lineage>
</organism>
<dbReference type="CDD" id="cd09218">
    <property type="entry name" value="TLP-PA"/>
    <property type="match status" value="1"/>
</dbReference>
<dbReference type="EMBL" id="AUSU01006220">
    <property type="protein sequence ID" value="EPS62328.1"/>
    <property type="molecule type" value="Genomic_DNA"/>
</dbReference>
<evidence type="ECO:0008006" key="6">
    <source>
        <dbReference type="Google" id="ProtNLM"/>
    </source>
</evidence>
<dbReference type="Pfam" id="PF00314">
    <property type="entry name" value="Thaumatin"/>
    <property type="match status" value="1"/>
</dbReference>
<gene>
    <name evidence="4" type="ORF">M569_12465</name>
</gene>
<dbReference type="InterPro" id="IPR037176">
    <property type="entry name" value="Osmotin/thaumatin-like_sf"/>
</dbReference>
<name>S8DHZ9_9LAMI</name>
<evidence type="ECO:0000256" key="1">
    <source>
        <dbReference type="ARBA" id="ARBA00022729"/>
    </source>
</evidence>
<feature type="disulfide bond" evidence="2">
    <location>
        <begin position="188"/>
        <end position="197"/>
    </location>
</feature>
<dbReference type="Gene3D" id="2.60.110.10">
    <property type="entry name" value="Thaumatin"/>
    <property type="match status" value="1"/>
</dbReference>
<dbReference type="SUPFAM" id="SSF49870">
    <property type="entry name" value="Osmotin, thaumatin-like protein"/>
    <property type="match status" value="1"/>
</dbReference>
<feature type="disulfide bond" evidence="2">
    <location>
        <begin position="159"/>
        <end position="221"/>
    </location>
</feature>
<dbReference type="FunFam" id="2.60.110.10:FF:000004">
    <property type="entry name" value="THAUMATIN-LIKE PROTEIN 1"/>
    <property type="match status" value="1"/>
</dbReference>
<evidence type="ECO:0000256" key="3">
    <source>
        <dbReference type="SAM" id="SignalP"/>
    </source>
</evidence>
<evidence type="ECO:0000313" key="4">
    <source>
        <dbReference type="EMBL" id="EPS62328.1"/>
    </source>
</evidence>
<protein>
    <recommendedName>
        <fullName evidence="6">Thaumatin-like protein</fullName>
    </recommendedName>
</protein>
<dbReference type="SMART" id="SM00205">
    <property type="entry name" value="THN"/>
    <property type="match status" value="1"/>
</dbReference>